<dbReference type="SUPFAM" id="SSF53474">
    <property type="entry name" value="alpha/beta-Hydrolases"/>
    <property type="match status" value="1"/>
</dbReference>
<organism evidence="1">
    <name type="scientific">Glycine soja</name>
    <name type="common">Wild soybean</name>
    <dbReference type="NCBI Taxonomy" id="3848"/>
    <lineage>
        <taxon>Eukaryota</taxon>
        <taxon>Viridiplantae</taxon>
        <taxon>Streptophyta</taxon>
        <taxon>Embryophyta</taxon>
        <taxon>Tracheophyta</taxon>
        <taxon>Spermatophyta</taxon>
        <taxon>Magnoliopsida</taxon>
        <taxon>eudicotyledons</taxon>
        <taxon>Gunneridae</taxon>
        <taxon>Pentapetalae</taxon>
        <taxon>rosids</taxon>
        <taxon>fabids</taxon>
        <taxon>Fabales</taxon>
        <taxon>Fabaceae</taxon>
        <taxon>Papilionoideae</taxon>
        <taxon>50 kb inversion clade</taxon>
        <taxon>NPAAA clade</taxon>
        <taxon>indigoferoid/millettioid clade</taxon>
        <taxon>Phaseoleae</taxon>
        <taxon>Glycine</taxon>
        <taxon>Glycine subgen. Soja</taxon>
    </lineage>
</organism>
<dbReference type="GO" id="GO:0047746">
    <property type="term" value="F:chlorophyllase activity"/>
    <property type="evidence" value="ECO:0007669"/>
    <property type="project" value="UniProtKB-EC"/>
</dbReference>
<dbReference type="UniPathway" id="UPA00674"/>
<reference evidence="1" key="1">
    <citation type="submission" date="2014-07" db="EMBL/GenBank/DDBJ databases">
        <title>Identification of a novel salt tolerance gene in wild soybean by whole-genome sequencing.</title>
        <authorList>
            <person name="Lam H.-M."/>
            <person name="Qi X."/>
            <person name="Li M.-W."/>
            <person name="Liu X."/>
            <person name="Xie M."/>
            <person name="Ni M."/>
            <person name="Xu X."/>
        </authorList>
    </citation>
    <scope>NUCLEOTIDE SEQUENCE [LARGE SCALE GENOMIC DNA]</scope>
    <source>
        <tissue evidence="1">Root</tissue>
    </source>
</reference>
<dbReference type="PANTHER" id="PTHR33428">
    <property type="entry name" value="CHLOROPHYLLASE-2, CHLOROPLASTIC"/>
    <property type="match status" value="1"/>
</dbReference>
<dbReference type="InterPro" id="IPR017395">
    <property type="entry name" value="Chlorophyllase-like"/>
</dbReference>
<sequence>MAQRAQSVLATKDVFQKGDFHWKQFNVETSSASSSTPKPLLIFTPIVPGSYPVILFCHGFFIHNSFYSEFLGHIALHGFILVAPQLDGIGPRDSMRRAVGGLVVAFLRAQLNNLWKDFNAILADPYLALPGVHSSMKSTLNINFAFLFP</sequence>
<keyword evidence="1" id="KW-0378">Hydrolase</keyword>
<name>A0A0B2SJS9_GLYSO</name>
<dbReference type="Pfam" id="PF07224">
    <property type="entry name" value="Chlorophyllase"/>
    <property type="match status" value="2"/>
</dbReference>
<protein>
    <submittedName>
        <fullName evidence="1">Chlorophyllase-1</fullName>
        <ecNumber evidence="1">3.1.1.14</ecNumber>
    </submittedName>
</protein>
<evidence type="ECO:0000313" key="1">
    <source>
        <dbReference type="EMBL" id="KHN44572.1"/>
    </source>
</evidence>
<dbReference type="EMBL" id="KN643148">
    <property type="protein sequence ID" value="KHN44572.1"/>
    <property type="molecule type" value="Genomic_DNA"/>
</dbReference>
<dbReference type="PANTHER" id="PTHR33428:SF10">
    <property type="entry name" value="CHLOROPHYLLASE-1"/>
    <property type="match status" value="1"/>
</dbReference>
<dbReference type="Proteomes" id="UP000053555">
    <property type="component" value="Unassembled WGS sequence"/>
</dbReference>
<proteinExistence type="predicted"/>
<accession>A0A0B2SJS9</accession>
<dbReference type="Gene3D" id="3.40.50.1820">
    <property type="entry name" value="alpha/beta hydrolase"/>
    <property type="match status" value="1"/>
</dbReference>
<dbReference type="InterPro" id="IPR029058">
    <property type="entry name" value="AB_hydrolase_fold"/>
</dbReference>
<gene>
    <name evidence="1" type="ORF">glysoja_027183</name>
</gene>
<dbReference type="EC" id="3.1.1.14" evidence="1"/>
<dbReference type="GO" id="GO:0015996">
    <property type="term" value="P:chlorophyll catabolic process"/>
    <property type="evidence" value="ECO:0007669"/>
    <property type="project" value="UniProtKB-UniPathway"/>
</dbReference>
<dbReference type="AlphaFoldDB" id="A0A0B2SJS9"/>